<feature type="transmembrane region" description="Helical" evidence="1">
    <location>
        <begin position="232"/>
        <end position="251"/>
    </location>
</feature>
<dbReference type="GO" id="GO:0140359">
    <property type="term" value="F:ABC-type transporter activity"/>
    <property type="evidence" value="ECO:0007669"/>
    <property type="project" value="InterPro"/>
</dbReference>
<dbReference type="Proteomes" id="UP001143480">
    <property type="component" value="Unassembled WGS sequence"/>
</dbReference>
<feature type="transmembrane region" description="Helical" evidence="1">
    <location>
        <begin position="105"/>
        <end position="130"/>
    </location>
</feature>
<gene>
    <name evidence="2" type="ORF">GCM10017581_094290</name>
</gene>
<accession>A0A9W6KY92</accession>
<evidence type="ECO:0000313" key="3">
    <source>
        <dbReference type="Proteomes" id="UP001143480"/>
    </source>
</evidence>
<name>A0A9W6KY92_9ACTN</name>
<evidence type="ECO:0000313" key="2">
    <source>
        <dbReference type="EMBL" id="GLL07674.1"/>
    </source>
</evidence>
<feature type="transmembrane region" description="Helical" evidence="1">
    <location>
        <begin position="185"/>
        <end position="204"/>
    </location>
</feature>
<evidence type="ECO:0000256" key="1">
    <source>
        <dbReference type="SAM" id="Phobius"/>
    </source>
</evidence>
<dbReference type="GO" id="GO:0005886">
    <property type="term" value="C:plasma membrane"/>
    <property type="evidence" value="ECO:0007669"/>
    <property type="project" value="UniProtKB-SubCell"/>
</dbReference>
<proteinExistence type="predicted"/>
<keyword evidence="1" id="KW-0812">Transmembrane</keyword>
<dbReference type="AlphaFoldDB" id="A0A9W6KY92"/>
<feature type="transmembrane region" description="Helical" evidence="1">
    <location>
        <begin position="150"/>
        <end position="173"/>
    </location>
</feature>
<dbReference type="RefSeq" id="WP_261964694.1">
    <property type="nucleotide sequence ID" value="NZ_BAAAXA010000001.1"/>
</dbReference>
<sequence length="259" mass="27462">MTWLAVRLLRPYLIGAAALGALSTAVILLAAATVQDRLDALGRPDCLNPNLCYQAGTPVLLMQLTAAFGPALIGLLLGVPLFAGERADGTIAFALTQSVPRGRWVLGKFGVALCASVLVTGVVATVYRLVAARYTVLANDTYELLDLFHLNNIAFMVMRAVLTLSVAALLGLLTGSTLRTAILSVVLWPFGLLAACGVTLLLPIRSGASIEPVYAPTDDRYWAADITYLDPLAWPAAALTVLYVIGLVLLMRRSVGRKA</sequence>
<dbReference type="Pfam" id="PF12679">
    <property type="entry name" value="ABC2_membrane_2"/>
    <property type="match status" value="1"/>
</dbReference>
<reference evidence="2" key="1">
    <citation type="journal article" date="2014" name="Int. J. Syst. Evol. Microbiol.">
        <title>Complete genome sequence of Corynebacterium casei LMG S-19264T (=DSM 44701T), isolated from a smear-ripened cheese.</title>
        <authorList>
            <consortium name="US DOE Joint Genome Institute (JGI-PGF)"/>
            <person name="Walter F."/>
            <person name="Albersmeier A."/>
            <person name="Kalinowski J."/>
            <person name="Ruckert C."/>
        </authorList>
    </citation>
    <scope>NUCLEOTIDE SEQUENCE</scope>
    <source>
        <strain evidence="2">VKM Ac-1321</strain>
    </source>
</reference>
<keyword evidence="1" id="KW-0472">Membrane</keyword>
<keyword evidence="3" id="KW-1185">Reference proteome</keyword>
<dbReference type="EMBL" id="BSFP01000106">
    <property type="protein sequence ID" value="GLL07674.1"/>
    <property type="molecule type" value="Genomic_DNA"/>
</dbReference>
<comment type="caution">
    <text evidence="2">The sequence shown here is derived from an EMBL/GenBank/DDBJ whole genome shotgun (WGS) entry which is preliminary data.</text>
</comment>
<feature type="transmembrane region" description="Helical" evidence="1">
    <location>
        <begin position="60"/>
        <end position="84"/>
    </location>
</feature>
<feature type="transmembrane region" description="Helical" evidence="1">
    <location>
        <begin position="12"/>
        <end position="34"/>
    </location>
</feature>
<organism evidence="2 3">
    <name type="scientific">Dactylosporangium matsuzakiense</name>
    <dbReference type="NCBI Taxonomy" id="53360"/>
    <lineage>
        <taxon>Bacteria</taxon>
        <taxon>Bacillati</taxon>
        <taxon>Actinomycetota</taxon>
        <taxon>Actinomycetes</taxon>
        <taxon>Micromonosporales</taxon>
        <taxon>Micromonosporaceae</taxon>
        <taxon>Dactylosporangium</taxon>
    </lineage>
</organism>
<reference evidence="2" key="2">
    <citation type="submission" date="2023-01" db="EMBL/GenBank/DDBJ databases">
        <authorList>
            <person name="Sun Q."/>
            <person name="Evtushenko L."/>
        </authorList>
    </citation>
    <scope>NUCLEOTIDE SEQUENCE</scope>
    <source>
        <strain evidence="2">VKM Ac-1321</strain>
    </source>
</reference>
<protein>
    <recommendedName>
        <fullName evidence="4">ABC-2 family transporter</fullName>
    </recommendedName>
</protein>
<keyword evidence="1" id="KW-1133">Transmembrane helix</keyword>
<evidence type="ECO:0008006" key="4">
    <source>
        <dbReference type="Google" id="ProtNLM"/>
    </source>
</evidence>